<dbReference type="EMBL" id="PDUG01000005">
    <property type="protein sequence ID" value="PIC24238.1"/>
    <property type="molecule type" value="Genomic_DNA"/>
</dbReference>
<dbReference type="AlphaFoldDB" id="A0A2G5TAG6"/>
<name>A0A2G5TAG6_9PELO</name>
<accession>A0A2G5TAG6</accession>
<comment type="caution">
    <text evidence="1">The sequence shown here is derived from an EMBL/GenBank/DDBJ whole genome shotgun (WGS) entry which is preliminary data.</text>
</comment>
<evidence type="ECO:0000313" key="2">
    <source>
        <dbReference type="Proteomes" id="UP000230233"/>
    </source>
</evidence>
<proteinExistence type="predicted"/>
<gene>
    <name evidence="1" type="primary">Cnig_chr_V.g17648</name>
    <name evidence="1" type="ORF">B9Z55_017648</name>
</gene>
<protein>
    <submittedName>
        <fullName evidence="1">Uncharacterized protein</fullName>
    </submittedName>
</protein>
<reference evidence="2" key="1">
    <citation type="submission" date="2017-10" db="EMBL/GenBank/DDBJ databases">
        <title>Rapid genome shrinkage in a self-fertile nematode reveals novel sperm competition proteins.</title>
        <authorList>
            <person name="Yin D."/>
            <person name="Schwarz E.M."/>
            <person name="Thomas C.G."/>
            <person name="Felde R.L."/>
            <person name="Korf I.F."/>
            <person name="Cutter A.D."/>
            <person name="Schartner C.M."/>
            <person name="Ralston E.J."/>
            <person name="Meyer B.J."/>
            <person name="Haag E.S."/>
        </authorList>
    </citation>
    <scope>NUCLEOTIDE SEQUENCE [LARGE SCALE GENOMIC DNA]</scope>
    <source>
        <strain evidence="2">JU1422</strain>
    </source>
</reference>
<keyword evidence="2" id="KW-1185">Reference proteome</keyword>
<sequence length="156" mass="17466">MQKVELFIRRKVCRRRRRGRLLTTTRHVVRHVRMNLPQRKRGGRELTTSHHDIRKVRPGCPNASQLHHVAASLLSFANSSDLGVRSKRGCSASAPVTNSSAVIMWRSSEKSVFFGRCVMNRSAAVRTLENAVYPIAVPSPLLVSTITLSKVIPCAR</sequence>
<organism evidence="1 2">
    <name type="scientific">Caenorhabditis nigoni</name>
    <dbReference type="NCBI Taxonomy" id="1611254"/>
    <lineage>
        <taxon>Eukaryota</taxon>
        <taxon>Metazoa</taxon>
        <taxon>Ecdysozoa</taxon>
        <taxon>Nematoda</taxon>
        <taxon>Chromadorea</taxon>
        <taxon>Rhabditida</taxon>
        <taxon>Rhabditina</taxon>
        <taxon>Rhabditomorpha</taxon>
        <taxon>Rhabditoidea</taxon>
        <taxon>Rhabditidae</taxon>
        <taxon>Peloderinae</taxon>
        <taxon>Caenorhabditis</taxon>
    </lineage>
</organism>
<dbReference type="Proteomes" id="UP000230233">
    <property type="component" value="Chromosome V"/>
</dbReference>
<evidence type="ECO:0000313" key="1">
    <source>
        <dbReference type="EMBL" id="PIC24238.1"/>
    </source>
</evidence>